<evidence type="ECO:0000256" key="8">
    <source>
        <dbReference type="SAM" id="Phobius"/>
    </source>
</evidence>
<dbReference type="GO" id="GO:0032977">
    <property type="term" value="F:membrane insertase activity"/>
    <property type="evidence" value="ECO:0007669"/>
    <property type="project" value="InterPro"/>
</dbReference>
<dbReference type="PROSITE" id="PS51257">
    <property type="entry name" value="PROKAR_LIPOPROTEIN"/>
    <property type="match status" value="1"/>
</dbReference>
<gene>
    <name evidence="10" type="ORF">H109_00609</name>
</gene>
<feature type="domain" description="Membrane insertase YidC/Oxa/ALB C-terminal" evidence="9">
    <location>
        <begin position="62"/>
        <end position="308"/>
    </location>
</feature>
<dbReference type="Proteomes" id="UP000024533">
    <property type="component" value="Unassembled WGS sequence"/>
</dbReference>
<evidence type="ECO:0000313" key="11">
    <source>
        <dbReference type="Proteomes" id="UP000024533"/>
    </source>
</evidence>
<keyword evidence="11" id="KW-1185">Reference proteome</keyword>
<reference evidence="10 11" key="1">
    <citation type="submission" date="2014-02" db="EMBL/GenBank/DDBJ databases">
        <title>The Genome Sequence of Trichophyton interdigitale MR816.</title>
        <authorList>
            <consortium name="The Broad Institute Genomics Platform"/>
            <person name="Cuomo C.A."/>
            <person name="White T.C."/>
            <person name="Graser Y."/>
            <person name="Martinez-Rossi N."/>
            <person name="Heitman J."/>
            <person name="Young S.K."/>
            <person name="Zeng Q."/>
            <person name="Gargeya S."/>
            <person name="Abouelleil A."/>
            <person name="Alvarado L."/>
            <person name="Chapman S.B."/>
            <person name="Gainer-Dewar J."/>
            <person name="Goldberg J."/>
            <person name="Griggs A."/>
            <person name="Gujja S."/>
            <person name="Hansen M."/>
            <person name="Howarth C."/>
            <person name="Imamovic A."/>
            <person name="Larimer J."/>
            <person name="Martinez D."/>
            <person name="Murphy C."/>
            <person name="Pearson M.D."/>
            <person name="Persinoti G."/>
            <person name="Poon T."/>
            <person name="Priest M."/>
            <person name="Roberts A.D."/>
            <person name="Saif S."/>
            <person name="Shea T.D."/>
            <person name="Sykes S.N."/>
            <person name="Wortman J."/>
            <person name="Nusbaum C."/>
            <person name="Birren B."/>
        </authorList>
    </citation>
    <scope>NUCLEOTIDE SEQUENCE [LARGE SCALE GENOMIC DNA]</scope>
    <source>
        <strain evidence="10 11">MR816</strain>
    </source>
</reference>
<dbReference type="OrthoDB" id="2148490at2759"/>
<evidence type="ECO:0000313" key="10">
    <source>
        <dbReference type="EMBL" id="KDB27629.1"/>
    </source>
</evidence>
<name>A0A059JIK9_TRIIM</name>
<organism evidence="10 11">
    <name type="scientific">Trichophyton interdigitale (strain MR816)</name>
    <dbReference type="NCBI Taxonomy" id="1215338"/>
    <lineage>
        <taxon>Eukaryota</taxon>
        <taxon>Fungi</taxon>
        <taxon>Dikarya</taxon>
        <taxon>Ascomycota</taxon>
        <taxon>Pezizomycotina</taxon>
        <taxon>Eurotiomycetes</taxon>
        <taxon>Eurotiomycetidae</taxon>
        <taxon>Onygenales</taxon>
        <taxon>Arthrodermataceae</taxon>
        <taxon>Trichophyton</taxon>
    </lineage>
</organism>
<dbReference type="GO" id="GO:0032979">
    <property type="term" value="P:protein insertion into mitochondrial inner membrane from matrix"/>
    <property type="evidence" value="ECO:0007669"/>
    <property type="project" value="TreeGrafter"/>
</dbReference>
<comment type="subcellular location">
    <subcellularLocation>
        <location evidence="1 6">Membrane</location>
        <topology evidence="1 6">Multi-pass membrane protein</topology>
    </subcellularLocation>
</comment>
<sequence length="337" mass="37806">MSLMRPRLGLPALSSFGCGRVSIAALSRRNFHASNPNRIIDSSVLVAHDVIQGFHSITGLPWVLSIPLTAITVRCCVALPLQVWSILKARQLQKLNPLLLTWSRVCQKKAMDEAFREGRHLFPKAIEASWQQDFKMKRKELYKRWKIRPWASYASILQLPVWLAMMESLRRMVGMSGGLLSIIQSWIESKVDGAPIIEVEPSMATEGALWFTDLLIADPTHALPVVLAATMFTNVTWGWKVKSAAEISKLQRSEAIRERAFKTLKRVLQGLSIWLAPVMIYSQAPAGLLIYWISSSTFATAQTQIVRRVMRTKAPPAPCREKSVGSIHDKTSSTAFK</sequence>
<dbReference type="GO" id="GO:0005743">
    <property type="term" value="C:mitochondrial inner membrane"/>
    <property type="evidence" value="ECO:0007669"/>
    <property type="project" value="TreeGrafter"/>
</dbReference>
<evidence type="ECO:0000256" key="3">
    <source>
        <dbReference type="ARBA" id="ARBA00022692"/>
    </source>
</evidence>
<dbReference type="AlphaFoldDB" id="A0A059JIK9"/>
<keyword evidence="4 8" id="KW-1133">Transmembrane helix</keyword>
<evidence type="ECO:0000256" key="7">
    <source>
        <dbReference type="SAM" id="MobiDB-lite"/>
    </source>
</evidence>
<evidence type="ECO:0000256" key="6">
    <source>
        <dbReference type="RuleBase" id="RU003945"/>
    </source>
</evidence>
<comment type="caution">
    <text evidence="10">The sequence shown here is derived from an EMBL/GenBank/DDBJ whole genome shotgun (WGS) entry which is preliminary data.</text>
</comment>
<evidence type="ECO:0000256" key="2">
    <source>
        <dbReference type="ARBA" id="ARBA00009877"/>
    </source>
</evidence>
<dbReference type="HOGENOM" id="CLU_029282_1_2_1"/>
<dbReference type="PANTHER" id="PTHR12428">
    <property type="entry name" value="OXA1"/>
    <property type="match status" value="1"/>
</dbReference>
<evidence type="ECO:0000259" key="9">
    <source>
        <dbReference type="Pfam" id="PF02096"/>
    </source>
</evidence>
<dbReference type="GO" id="GO:0033617">
    <property type="term" value="P:mitochondrial respiratory chain complex IV assembly"/>
    <property type="evidence" value="ECO:0007669"/>
    <property type="project" value="TreeGrafter"/>
</dbReference>
<accession>A0A059JIK9</accession>
<dbReference type="PANTHER" id="PTHR12428:SF65">
    <property type="entry name" value="CYTOCHROME C OXIDASE ASSEMBLY PROTEIN COX18, MITOCHONDRIAL"/>
    <property type="match status" value="1"/>
</dbReference>
<dbReference type="InterPro" id="IPR001708">
    <property type="entry name" value="YidC/ALB3/OXA1/COX18"/>
</dbReference>
<keyword evidence="5 8" id="KW-0472">Membrane</keyword>
<proteinExistence type="inferred from homology"/>
<feature type="transmembrane region" description="Helical" evidence="8">
    <location>
        <begin position="271"/>
        <end position="293"/>
    </location>
</feature>
<evidence type="ECO:0000256" key="1">
    <source>
        <dbReference type="ARBA" id="ARBA00004141"/>
    </source>
</evidence>
<dbReference type="EMBL" id="AOKY01000048">
    <property type="protein sequence ID" value="KDB27629.1"/>
    <property type="molecule type" value="Genomic_DNA"/>
</dbReference>
<feature type="compositionally biased region" description="Basic and acidic residues" evidence="7">
    <location>
        <begin position="319"/>
        <end position="331"/>
    </location>
</feature>
<dbReference type="InterPro" id="IPR028055">
    <property type="entry name" value="YidC/Oxa/ALB_C"/>
</dbReference>
<evidence type="ECO:0000256" key="4">
    <source>
        <dbReference type="ARBA" id="ARBA00022989"/>
    </source>
</evidence>
<dbReference type="Pfam" id="PF02096">
    <property type="entry name" value="60KD_IMP"/>
    <property type="match status" value="1"/>
</dbReference>
<dbReference type="CDD" id="cd20069">
    <property type="entry name" value="5TM_Oxa1-like"/>
    <property type="match status" value="1"/>
</dbReference>
<dbReference type="OMA" id="WQRKRIV"/>
<feature type="region of interest" description="Disordered" evidence="7">
    <location>
        <begin position="316"/>
        <end position="337"/>
    </location>
</feature>
<keyword evidence="3 6" id="KW-0812">Transmembrane</keyword>
<comment type="similarity">
    <text evidence="2 6">Belongs to the OXA1/ALB3/YidC family.</text>
</comment>
<protein>
    <recommendedName>
        <fullName evidence="9">Membrane insertase YidC/Oxa/ALB C-terminal domain-containing protein</fullName>
    </recommendedName>
</protein>
<evidence type="ECO:0000256" key="5">
    <source>
        <dbReference type="ARBA" id="ARBA00023136"/>
    </source>
</evidence>
<dbReference type="STRING" id="1215338.A0A059JIK9"/>